<evidence type="ECO:0000313" key="3">
    <source>
        <dbReference type="Proteomes" id="UP001221898"/>
    </source>
</evidence>
<proteinExistence type="predicted"/>
<keyword evidence="3" id="KW-1185">Reference proteome</keyword>
<reference evidence="2" key="1">
    <citation type="journal article" date="2023" name="Science">
        <title>Genome structures resolve the early diversification of teleost fishes.</title>
        <authorList>
            <person name="Parey E."/>
            <person name="Louis A."/>
            <person name="Montfort J."/>
            <person name="Bouchez O."/>
            <person name="Roques C."/>
            <person name="Iampietro C."/>
            <person name="Lluch J."/>
            <person name="Castinel A."/>
            <person name="Donnadieu C."/>
            <person name="Desvignes T."/>
            <person name="Floi Bucao C."/>
            <person name="Jouanno E."/>
            <person name="Wen M."/>
            <person name="Mejri S."/>
            <person name="Dirks R."/>
            <person name="Jansen H."/>
            <person name="Henkel C."/>
            <person name="Chen W.J."/>
            <person name="Zahm M."/>
            <person name="Cabau C."/>
            <person name="Klopp C."/>
            <person name="Thompson A.W."/>
            <person name="Robinson-Rechavi M."/>
            <person name="Braasch I."/>
            <person name="Lecointre G."/>
            <person name="Bobe J."/>
            <person name="Postlethwait J.H."/>
            <person name="Berthelot C."/>
            <person name="Roest Crollius H."/>
            <person name="Guiguen Y."/>
        </authorList>
    </citation>
    <scope>NUCLEOTIDE SEQUENCE</scope>
    <source>
        <strain evidence="2">NC1722</strain>
    </source>
</reference>
<dbReference type="AlphaFoldDB" id="A0AAD7T4C2"/>
<organism evidence="2 3">
    <name type="scientific">Aldrovandia affinis</name>
    <dbReference type="NCBI Taxonomy" id="143900"/>
    <lineage>
        <taxon>Eukaryota</taxon>
        <taxon>Metazoa</taxon>
        <taxon>Chordata</taxon>
        <taxon>Craniata</taxon>
        <taxon>Vertebrata</taxon>
        <taxon>Euteleostomi</taxon>
        <taxon>Actinopterygii</taxon>
        <taxon>Neopterygii</taxon>
        <taxon>Teleostei</taxon>
        <taxon>Notacanthiformes</taxon>
        <taxon>Halosauridae</taxon>
        <taxon>Aldrovandia</taxon>
    </lineage>
</organism>
<evidence type="ECO:0000313" key="2">
    <source>
        <dbReference type="EMBL" id="KAJ8414113.1"/>
    </source>
</evidence>
<feature type="region of interest" description="Disordered" evidence="1">
    <location>
        <begin position="26"/>
        <end position="52"/>
    </location>
</feature>
<sequence>MGCSKLLNNWYVLAGLVRTLVPRGSVRPAASTQGRINGSRGDWGDVASDPQAPLDLPSAHIDYLPGTCFEK</sequence>
<name>A0AAD7T4C2_9TELE</name>
<evidence type="ECO:0000256" key="1">
    <source>
        <dbReference type="SAM" id="MobiDB-lite"/>
    </source>
</evidence>
<comment type="caution">
    <text evidence="2">The sequence shown here is derived from an EMBL/GenBank/DDBJ whole genome shotgun (WGS) entry which is preliminary data.</text>
</comment>
<protein>
    <submittedName>
        <fullName evidence="2">Uncharacterized protein</fullName>
    </submittedName>
</protein>
<gene>
    <name evidence="2" type="ORF">AAFF_G00067110</name>
</gene>
<accession>A0AAD7T4C2</accession>
<dbReference type="Proteomes" id="UP001221898">
    <property type="component" value="Unassembled WGS sequence"/>
</dbReference>
<dbReference type="EMBL" id="JAINUG010000014">
    <property type="protein sequence ID" value="KAJ8414113.1"/>
    <property type="molecule type" value="Genomic_DNA"/>
</dbReference>